<organism evidence="2 3">
    <name type="scientific">Molorchus minor</name>
    <dbReference type="NCBI Taxonomy" id="1323400"/>
    <lineage>
        <taxon>Eukaryota</taxon>
        <taxon>Metazoa</taxon>
        <taxon>Ecdysozoa</taxon>
        <taxon>Arthropoda</taxon>
        <taxon>Hexapoda</taxon>
        <taxon>Insecta</taxon>
        <taxon>Pterygota</taxon>
        <taxon>Neoptera</taxon>
        <taxon>Endopterygota</taxon>
        <taxon>Coleoptera</taxon>
        <taxon>Polyphaga</taxon>
        <taxon>Cucujiformia</taxon>
        <taxon>Chrysomeloidea</taxon>
        <taxon>Cerambycidae</taxon>
        <taxon>Lamiinae</taxon>
        <taxon>Monochamini</taxon>
        <taxon>Molorchus</taxon>
    </lineage>
</organism>
<protein>
    <recommendedName>
        <fullName evidence="4">Transposase</fullName>
    </recommendedName>
</protein>
<feature type="region of interest" description="Disordered" evidence="1">
    <location>
        <begin position="133"/>
        <end position="152"/>
    </location>
</feature>
<proteinExistence type="predicted"/>
<dbReference type="PANTHER" id="PTHR47326">
    <property type="entry name" value="TRANSPOSABLE ELEMENT TC3 TRANSPOSASE-LIKE PROTEIN"/>
    <property type="match status" value="1"/>
</dbReference>
<feature type="region of interest" description="Disordered" evidence="1">
    <location>
        <begin position="98"/>
        <end position="123"/>
    </location>
</feature>
<dbReference type="Proteomes" id="UP001162164">
    <property type="component" value="Unassembled WGS sequence"/>
</dbReference>
<evidence type="ECO:0000256" key="1">
    <source>
        <dbReference type="SAM" id="MobiDB-lite"/>
    </source>
</evidence>
<dbReference type="PANTHER" id="PTHR47326:SF1">
    <property type="entry name" value="HTH PSQ-TYPE DOMAIN-CONTAINING PROTEIN"/>
    <property type="match status" value="1"/>
</dbReference>
<dbReference type="EMBL" id="JAPWTJ010000800">
    <property type="protein sequence ID" value="KAJ8975575.1"/>
    <property type="molecule type" value="Genomic_DNA"/>
</dbReference>
<dbReference type="InterPro" id="IPR036397">
    <property type="entry name" value="RNaseH_sf"/>
</dbReference>
<sequence length="383" mass="44446">HYDKQYTKYTTDIEDLSFKLKSAYINEGVPPHLAGKYTTKTTTKAISSNTTSEKMKLVCAAANFNRTRNNACNIQNKSNRGHFYGEIGTSLRGRGDYRNWASNGHSTSNERQPTRNYRGNYRGRNRHAWVRNFNGNQNQGNDEAPQDTHLDPNDLIGEPTYLMKRNKINPEQIVCWKEASQIRGTTNDAIKSVATTNTYLRLRDVTLPHKFHIVADDFPIPTDGILDAEEVAVNVVAMAVENPSISSRQIEVKSGISRRRALSVLKKHKFRPFKIWKQQQLQPTDPERRLEFCNWYLQEIQQDPLFFRNIIWTDESYISSAGIFNRNNEHWWSDDNPHRTVDVQNQGRFGFSVWCALFGNRILAYEIYEENLTSQRLFCFHLE</sequence>
<evidence type="ECO:0000313" key="3">
    <source>
        <dbReference type="Proteomes" id="UP001162164"/>
    </source>
</evidence>
<accession>A0ABQ9JDE3</accession>
<gene>
    <name evidence="2" type="ORF">NQ317_018107</name>
</gene>
<feature type="compositionally biased region" description="Polar residues" evidence="1">
    <location>
        <begin position="100"/>
        <end position="111"/>
    </location>
</feature>
<reference evidence="2" key="1">
    <citation type="journal article" date="2023" name="Insect Mol. Biol.">
        <title>Genome sequencing provides insights into the evolution of gene families encoding plant cell wall-degrading enzymes in longhorned beetles.</title>
        <authorList>
            <person name="Shin N.R."/>
            <person name="Okamura Y."/>
            <person name="Kirsch R."/>
            <person name="Pauchet Y."/>
        </authorList>
    </citation>
    <scope>NUCLEOTIDE SEQUENCE</scope>
    <source>
        <strain evidence="2">MMC_N1</strain>
    </source>
</reference>
<evidence type="ECO:0000313" key="2">
    <source>
        <dbReference type="EMBL" id="KAJ8975575.1"/>
    </source>
</evidence>
<evidence type="ECO:0008006" key="4">
    <source>
        <dbReference type="Google" id="ProtNLM"/>
    </source>
</evidence>
<comment type="caution">
    <text evidence="2">The sequence shown here is derived from an EMBL/GenBank/DDBJ whole genome shotgun (WGS) entry which is preliminary data.</text>
</comment>
<feature type="non-terminal residue" evidence="2">
    <location>
        <position position="1"/>
    </location>
</feature>
<dbReference type="Gene3D" id="3.30.420.10">
    <property type="entry name" value="Ribonuclease H-like superfamily/Ribonuclease H"/>
    <property type="match status" value="1"/>
</dbReference>
<keyword evidence="3" id="KW-1185">Reference proteome</keyword>
<name>A0ABQ9JDE3_9CUCU</name>